<accession>A0ABP6SSX6</accession>
<gene>
    <name evidence="2" type="ORF">GCM10020369_15760</name>
</gene>
<name>A0ABP6SSX6_9ACTN</name>
<reference evidence="3" key="1">
    <citation type="journal article" date="2019" name="Int. J. Syst. Evol. Microbiol.">
        <title>The Global Catalogue of Microorganisms (GCM) 10K type strain sequencing project: providing services to taxonomists for standard genome sequencing and annotation.</title>
        <authorList>
            <consortium name="The Broad Institute Genomics Platform"/>
            <consortium name="The Broad Institute Genome Sequencing Center for Infectious Disease"/>
            <person name="Wu L."/>
            <person name="Ma J."/>
        </authorList>
    </citation>
    <scope>NUCLEOTIDE SEQUENCE [LARGE SCALE GENOMIC DNA]</scope>
    <source>
        <strain evidence="3">JCM 9458</strain>
    </source>
</reference>
<feature type="region of interest" description="Disordered" evidence="1">
    <location>
        <begin position="1"/>
        <end position="25"/>
    </location>
</feature>
<evidence type="ECO:0000313" key="2">
    <source>
        <dbReference type="EMBL" id="GAA3384776.1"/>
    </source>
</evidence>
<keyword evidence="3" id="KW-1185">Reference proteome</keyword>
<comment type="caution">
    <text evidence="2">The sequence shown here is derived from an EMBL/GenBank/DDBJ whole genome shotgun (WGS) entry which is preliminary data.</text>
</comment>
<dbReference type="EMBL" id="BAAAYN010000009">
    <property type="protein sequence ID" value="GAA3384776.1"/>
    <property type="molecule type" value="Genomic_DNA"/>
</dbReference>
<evidence type="ECO:0000256" key="1">
    <source>
        <dbReference type="SAM" id="MobiDB-lite"/>
    </source>
</evidence>
<organism evidence="2 3">
    <name type="scientific">Cryptosporangium minutisporangium</name>
    <dbReference type="NCBI Taxonomy" id="113569"/>
    <lineage>
        <taxon>Bacteria</taxon>
        <taxon>Bacillati</taxon>
        <taxon>Actinomycetota</taxon>
        <taxon>Actinomycetes</taxon>
        <taxon>Cryptosporangiales</taxon>
        <taxon>Cryptosporangiaceae</taxon>
        <taxon>Cryptosporangium</taxon>
    </lineage>
</organism>
<dbReference type="Proteomes" id="UP001501676">
    <property type="component" value="Unassembled WGS sequence"/>
</dbReference>
<proteinExistence type="predicted"/>
<protein>
    <recommendedName>
        <fullName evidence="4">Secreted protein</fullName>
    </recommendedName>
</protein>
<evidence type="ECO:0000313" key="3">
    <source>
        <dbReference type="Proteomes" id="UP001501676"/>
    </source>
</evidence>
<feature type="compositionally biased region" description="Polar residues" evidence="1">
    <location>
        <begin position="8"/>
        <end position="18"/>
    </location>
</feature>
<sequence length="75" mass="7779">MATVAASGLTSARVVSSTEARETGRTAGRVVGCVWTSVIGPSSSMRIVPTCARALTSQTKGMNRYKLDATPQTCS</sequence>
<evidence type="ECO:0008006" key="4">
    <source>
        <dbReference type="Google" id="ProtNLM"/>
    </source>
</evidence>